<comment type="caution">
    <text evidence="3">The sequence shown here is derived from an EMBL/GenBank/DDBJ whole genome shotgun (WGS) entry which is preliminary data.</text>
</comment>
<feature type="region of interest" description="Disordered" evidence="1">
    <location>
        <begin position="282"/>
        <end position="315"/>
    </location>
</feature>
<keyword evidence="2" id="KW-0812">Transmembrane</keyword>
<evidence type="ECO:0000313" key="4">
    <source>
        <dbReference type="Proteomes" id="UP001419910"/>
    </source>
</evidence>
<dbReference type="EMBL" id="JBDIME010000008">
    <property type="protein sequence ID" value="MEN2790277.1"/>
    <property type="molecule type" value="Genomic_DNA"/>
</dbReference>
<organism evidence="3 4">
    <name type="scientific">Sphingomonas oligophenolica</name>
    <dbReference type="NCBI Taxonomy" id="301154"/>
    <lineage>
        <taxon>Bacteria</taxon>
        <taxon>Pseudomonadati</taxon>
        <taxon>Pseudomonadota</taxon>
        <taxon>Alphaproteobacteria</taxon>
        <taxon>Sphingomonadales</taxon>
        <taxon>Sphingomonadaceae</taxon>
        <taxon>Sphingomonas</taxon>
    </lineage>
</organism>
<keyword evidence="4" id="KW-1185">Reference proteome</keyword>
<protein>
    <recommendedName>
        <fullName evidence="5">Alpha/beta hydrolase</fullName>
    </recommendedName>
</protein>
<reference evidence="3 4" key="1">
    <citation type="submission" date="2024-05" db="EMBL/GenBank/DDBJ databases">
        <authorList>
            <person name="Liu Q."/>
            <person name="Xin Y.-H."/>
        </authorList>
    </citation>
    <scope>NUCLEOTIDE SEQUENCE [LARGE SCALE GENOMIC DNA]</scope>
    <source>
        <strain evidence="3 4">CGMCC 1.10181</strain>
    </source>
</reference>
<evidence type="ECO:0000313" key="3">
    <source>
        <dbReference type="EMBL" id="MEN2790277.1"/>
    </source>
</evidence>
<feature type="transmembrane region" description="Helical" evidence="2">
    <location>
        <begin position="549"/>
        <end position="570"/>
    </location>
</feature>
<accession>A0ABU9Y3D4</accession>
<evidence type="ECO:0008006" key="5">
    <source>
        <dbReference type="Google" id="ProtNLM"/>
    </source>
</evidence>
<feature type="transmembrane region" description="Helical" evidence="2">
    <location>
        <begin position="154"/>
        <end position="174"/>
    </location>
</feature>
<proteinExistence type="predicted"/>
<feature type="transmembrane region" description="Helical" evidence="2">
    <location>
        <begin position="470"/>
        <end position="495"/>
    </location>
</feature>
<evidence type="ECO:0000256" key="2">
    <source>
        <dbReference type="SAM" id="Phobius"/>
    </source>
</evidence>
<dbReference type="Proteomes" id="UP001419910">
    <property type="component" value="Unassembled WGS sequence"/>
</dbReference>
<evidence type="ECO:0000256" key="1">
    <source>
        <dbReference type="SAM" id="MobiDB-lite"/>
    </source>
</evidence>
<feature type="compositionally biased region" description="Basic and acidic residues" evidence="1">
    <location>
        <begin position="282"/>
        <end position="292"/>
    </location>
</feature>
<keyword evidence="2" id="KW-0472">Membrane</keyword>
<name>A0ABU9Y3D4_9SPHN</name>
<keyword evidence="2" id="KW-1133">Transmembrane helix</keyword>
<sequence length="576" mass="64388">MDKHLGLLVVHGIGEQKRFETTRQLARSILAGLEARGAGARFSLIDRASTPESMPMNCPRVDLDGSPFMIACATKGSNSTIYVHLHEVWWADLGAPATLGEQIRFWLWGLGQWGAQVIWKSHFKENPSNTDLFMEPPTKYCDVKDKIPSAKPRPFARAMLFLSGFLALLTLFSWEAVKRAFSWLSPVAGSPAILTSYIGDVRIYTQGPGKGGGNITDIGQPWRATIRRRMVSQMVAMAERDYNRWYILGHSLGSVLAFNGVQETEWNLPNYLDPAQVERLKQDQADNRDPKKVTLWTSETPDAGDPEPDLGRMMPRRPVWLDKNDRISRRALFAKFGGLVTYGSPLDKFAALWPRIVPINKQRDVFPTDADWINLSDATDPVGANITAFEEGWSIGTAPASSPLNIRVKASAFFLLAHIRYFLAPSPSKDDHPETRALVNLLFPQDGKTPRLSEAFARAGNQYGNRAARVMLAIAWVIGLALTLIAGTSLLALVLKSLGDTFFKKLTASLSGNWPDWTWLHSLRLCPNLPERTWHRFTGLLKILPVEGFAGTMLTTLCLAWLVVFVAGWWRRYTEI</sequence>
<dbReference type="RefSeq" id="WP_343889046.1">
    <property type="nucleotide sequence ID" value="NZ_BAAAEH010000016.1"/>
</dbReference>
<gene>
    <name evidence="3" type="ORF">ABC974_11620</name>
</gene>